<dbReference type="SUPFAM" id="SSF48264">
    <property type="entry name" value="Cytochrome P450"/>
    <property type="match status" value="1"/>
</dbReference>
<dbReference type="Proteomes" id="UP000694864">
    <property type="component" value="Chromosome 12"/>
</dbReference>
<dbReference type="InterPro" id="IPR002401">
    <property type="entry name" value="Cyt_P450_E_grp-I"/>
</dbReference>
<dbReference type="PRINTS" id="PR00463">
    <property type="entry name" value="EP450I"/>
</dbReference>
<dbReference type="Pfam" id="PF00067">
    <property type="entry name" value="p450"/>
    <property type="match status" value="1"/>
</dbReference>
<dbReference type="InterPro" id="IPR017972">
    <property type="entry name" value="Cyt_P450_CS"/>
</dbReference>
<evidence type="ECO:0000256" key="4">
    <source>
        <dbReference type="ARBA" id="ARBA00022723"/>
    </source>
</evidence>
<evidence type="ECO:0000256" key="8">
    <source>
        <dbReference type="RuleBase" id="RU000461"/>
    </source>
</evidence>
<keyword evidence="9" id="KW-0812">Transmembrane</keyword>
<keyword evidence="7 8" id="KW-0503">Monooxygenase</keyword>
<dbReference type="PANTHER" id="PTHR24296">
    <property type="entry name" value="CYTOCHROME P450"/>
    <property type="match status" value="1"/>
</dbReference>
<evidence type="ECO:0000256" key="2">
    <source>
        <dbReference type="ARBA" id="ARBA00010617"/>
    </source>
</evidence>
<reference evidence="10" key="1">
    <citation type="journal article" date="2014" name="Nat. Commun.">
        <title>The emerging biofuel crop Camelina sativa retains a highly undifferentiated hexaploid genome structure.</title>
        <authorList>
            <person name="Kagale S."/>
            <person name="Koh C."/>
            <person name="Nixon J."/>
            <person name="Bollina V."/>
            <person name="Clarke W.E."/>
            <person name="Tuteja R."/>
            <person name="Spillane C."/>
            <person name="Robinson S.J."/>
            <person name="Links M.G."/>
            <person name="Clarke C."/>
            <person name="Higgins E.E."/>
            <person name="Huebert T."/>
            <person name="Sharpe A.G."/>
            <person name="Parkin I.A."/>
        </authorList>
    </citation>
    <scope>NUCLEOTIDE SEQUENCE [LARGE SCALE GENOMIC DNA]</scope>
    <source>
        <strain evidence="10">cv. DH55</strain>
    </source>
</reference>
<proteinExistence type="inferred from homology"/>
<name>A0ABM0UUD0_CAMSA</name>
<dbReference type="Gene3D" id="1.10.630.10">
    <property type="entry name" value="Cytochrome P450"/>
    <property type="match status" value="1"/>
</dbReference>
<evidence type="ECO:0000256" key="7">
    <source>
        <dbReference type="ARBA" id="ARBA00023033"/>
    </source>
</evidence>
<reference evidence="11" key="2">
    <citation type="submission" date="2025-08" db="UniProtKB">
        <authorList>
            <consortium name="RefSeq"/>
        </authorList>
    </citation>
    <scope>IDENTIFICATION</scope>
    <source>
        <tissue evidence="11">Leaf</tissue>
    </source>
</reference>
<accession>A0ABM0UUD0</accession>
<dbReference type="InterPro" id="IPR001128">
    <property type="entry name" value="Cyt_P450"/>
</dbReference>
<dbReference type="CDD" id="cd11064">
    <property type="entry name" value="CYP86A"/>
    <property type="match status" value="1"/>
</dbReference>
<evidence type="ECO:0000256" key="9">
    <source>
        <dbReference type="SAM" id="Phobius"/>
    </source>
</evidence>
<keyword evidence="10" id="KW-1185">Reference proteome</keyword>
<comment type="cofactor">
    <cofactor evidence="1">
        <name>heme</name>
        <dbReference type="ChEBI" id="CHEBI:30413"/>
    </cofactor>
</comment>
<dbReference type="RefSeq" id="XP_010446497.1">
    <property type="nucleotide sequence ID" value="XM_010448195.2"/>
</dbReference>
<evidence type="ECO:0000256" key="6">
    <source>
        <dbReference type="ARBA" id="ARBA00023004"/>
    </source>
</evidence>
<dbReference type="GeneID" id="104729263"/>
<dbReference type="InterPro" id="IPR036396">
    <property type="entry name" value="Cyt_P450_sf"/>
</dbReference>
<keyword evidence="3 8" id="KW-0349">Heme</keyword>
<gene>
    <name evidence="11" type="primary">LOC104729263</name>
</gene>
<keyword evidence="9" id="KW-1133">Transmembrane helix</keyword>
<evidence type="ECO:0000256" key="5">
    <source>
        <dbReference type="ARBA" id="ARBA00023002"/>
    </source>
</evidence>
<evidence type="ECO:0000256" key="1">
    <source>
        <dbReference type="ARBA" id="ARBA00001971"/>
    </source>
</evidence>
<evidence type="ECO:0000256" key="3">
    <source>
        <dbReference type="ARBA" id="ARBA00022617"/>
    </source>
</evidence>
<dbReference type="PROSITE" id="PS00086">
    <property type="entry name" value="CYTOCHROME_P450"/>
    <property type="match status" value="1"/>
</dbReference>
<keyword evidence="4 8" id="KW-0479">Metal-binding</keyword>
<feature type="transmembrane region" description="Helical" evidence="9">
    <location>
        <begin position="6"/>
        <end position="24"/>
    </location>
</feature>
<keyword evidence="5 8" id="KW-0560">Oxidoreductase</keyword>
<evidence type="ECO:0000313" key="11">
    <source>
        <dbReference type="RefSeq" id="XP_010446497.1"/>
    </source>
</evidence>
<keyword evidence="6 8" id="KW-0408">Iron</keyword>
<organism evidence="10 11">
    <name type="scientific">Camelina sativa</name>
    <name type="common">False flax</name>
    <name type="synonym">Myagrum sativum</name>
    <dbReference type="NCBI Taxonomy" id="90675"/>
    <lineage>
        <taxon>Eukaryota</taxon>
        <taxon>Viridiplantae</taxon>
        <taxon>Streptophyta</taxon>
        <taxon>Embryophyta</taxon>
        <taxon>Tracheophyta</taxon>
        <taxon>Spermatophyta</taxon>
        <taxon>Magnoliopsida</taxon>
        <taxon>eudicotyledons</taxon>
        <taxon>Gunneridae</taxon>
        <taxon>Pentapetalae</taxon>
        <taxon>rosids</taxon>
        <taxon>malvids</taxon>
        <taxon>Brassicales</taxon>
        <taxon>Brassicaceae</taxon>
        <taxon>Camelineae</taxon>
        <taxon>Camelina</taxon>
    </lineage>
</organism>
<dbReference type="PRINTS" id="PR00385">
    <property type="entry name" value="P450"/>
</dbReference>
<keyword evidence="9" id="KW-0472">Membrane</keyword>
<comment type="similarity">
    <text evidence="2 8">Belongs to the cytochrome P450 family.</text>
</comment>
<protein>
    <submittedName>
        <fullName evidence="11">Alkane hydroxylase MAH1-like</fullName>
    </submittedName>
</protein>
<sequence>MASIGFFEAFIAFLCFLIFSYFLIKKPFYYFLIKKTLQSYPWNWPVLGMFPGLLVRMNRIYDGVEVLENSNLTFPFKGPWFTEMDILVTVDPSNIRHIMSSNFSNYLKGPKFQEIFDVYGDGIMNVDAERWNELKKCYQAMVHRQGFQNFAINTTRNKLKDGLLPLFSRFAEEGTVFDLQDVFQRFMFDTTLVTVTGSDPQSLSIEMPEDEFMKALRDVEVTILYRHLIPRFIWKLQYRMGLGQEKKLREADATFERMSEKYISAKRNEIRKGFHHDHSDKNGEAEDVLTFFMKLDVTKYELLDPIDDRFLRDVILGFIVAGRDTIASSLTWFFWLLSENPRVVAKIHQEINTNLPRFVGSGLERPSHDPAELNKLVYLHGALLESMRLYPPIPFQRKSAIKPDFLPSGHKVDADSTIIIFLYAMGRMRAIWGEDAAEFKPERWVSETGGLRHESSYKFFSFNAGPRACLGKHISMIQLKTVVLEILQDYDIEVLKEQKIEPYPGVILRMKNGLNVTVKNRC</sequence>
<evidence type="ECO:0000313" key="10">
    <source>
        <dbReference type="Proteomes" id="UP000694864"/>
    </source>
</evidence>